<dbReference type="Gene3D" id="1.20.1740.10">
    <property type="entry name" value="Amino acid/polyamine transporter I"/>
    <property type="match status" value="1"/>
</dbReference>
<feature type="transmembrane region" description="Helical" evidence="6">
    <location>
        <begin position="311"/>
        <end position="328"/>
    </location>
</feature>
<feature type="transmembrane region" description="Helical" evidence="6">
    <location>
        <begin position="230"/>
        <end position="250"/>
    </location>
</feature>
<accession>A0A183BV73</accession>
<feature type="transmembrane region" description="Helical" evidence="6">
    <location>
        <begin position="177"/>
        <end position="200"/>
    </location>
</feature>
<dbReference type="Pfam" id="PF13520">
    <property type="entry name" value="AA_permease_2"/>
    <property type="match status" value="1"/>
</dbReference>
<dbReference type="InterPro" id="IPR050598">
    <property type="entry name" value="AminoAcid_Transporter"/>
</dbReference>
<dbReference type="PANTHER" id="PTHR11785:SF302">
    <property type="entry name" value="AMINO ACID TRANSPORTER"/>
    <property type="match status" value="1"/>
</dbReference>
<feature type="transmembrane region" description="Helical" evidence="6">
    <location>
        <begin position="102"/>
        <end position="122"/>
    </location>
</feature>
<dbReference type="GO" id="GO:0015179">
    <property type="term" value="F:L-amino acid transmembrane transporter activity"/>
    <property type="evidence" value="ECO:0007669"/>
    <property type="project" value="TreeGrafter"/>
</dbReference>
<feature type="transmembrane region" description="Helical" evidence="6">
    <location>
        <begin position="396"/>
        <end position="415"/>
    </location>
</feature>
<feature type="transmembrane region" description="Helical" evidence="6">
    <location>
        <begin position="134"/>
        <end position="156"/>
    </location>
</feature>
<dbReference type="AlphaFoldDB" id="A0A183BV73"/>
<feature type="transmembrane region" description="Helical" evidence="6">
    <location>
        <begin position="446"/>
        <end position="470"/>
    </location>
</feature>
<dbReference type="WBParaSite" id="GPLIN_000451100">
    <property type="protein sequence ID" value="GPLIN_000451100"/>
    <property type="gene ID" value="GPLIN_000451100"/>
</dbReference>
<comment type="subcellular location">
    <subcellularLocation>
        <location evidence="1">Membrane</location>
        <topology evidence="1">Multi-pass membrane protein</topology>
    </subcellularLocation>
</comment>
<name>A0A183BV73_GLOPA</name>
<dbReference type="InterPro" id="IPR002293">
    <property type="entry name" value="AA/rel_permease1"/>
</dbReference>
<dbReference type="FunFam" id="1.20.1740.10:FF:000058">
    <property type="entry name" value="Amino Acid Transporter"/>
    <property type="match status" value="1"/>
</dbReference>
<keyword evidence="3 6" id="KW-1133">Transmembrane helix</keyword>
<feature type="transmembrane region" description="Helical" evidence="6">
    <location>
        <begin position="349"/>
        <end position="370"/>
    </location>
</feature>
<evidence type="ECO:0000313" key="8">
    <source>
        <dbReference type="WBParaSite" id="GPLIN_000451100"/>
    </source>
</evidence>
<organism evidence="7 8">
    <name type="scientific">Globodera pallida</name>
    <name type="common">Potato cyst nematode worm</name>
    <name type="synonym">Heterodera pallida</name>
    <dbReference type="NCBI Taxonomy" id="36090"/>
    <lineage>
        <taxon>Eukaryota</taxon>
        <taxon>Metazoa</taxon>
        <taxon>Ecdysozoa</taxon>
        <taxon>Nematoda</taxon>
        <taxon>Chromadorea</taxon>
        <taxon>Rhabditida</taxon>
        <taxon>Tylenchina</taxon>
        <taxon>Tylenchomorpha</taxon>
        <taxon>Tylenchoidea</taxon>
        <taxon>Heteroderidae</taxon>
        <taxon>Heteroderinae</taxon>
        <taxon>Globodera</taxon>
    </lineage>
</organism>
<keyword evidence="4 6" id="KW-0472">Membrane</keyword>
<sequence>MTLSLMVELEQHHQLQYSQLLSSDGIDEPSSTTTTPPIIASVAGVSSKLPDAIQPAFDGTSATSGSASGDSQSLSPSLLDDGGGARRSSAGAKRNDAASYKMGYFGATSYVIGNIIGSGIFIAPSTVVRYTDSVALSLLIWVIAALIAFLGSLCYIELGSSIREAGCDFAYICYVKWHSVAFSFMWVSVLMTYPATIAIITETFGQYLMEGLRHTYAVPAEWVPVAQKCFGIALLWLITWMNFFAIGKFAARFQIAATVAKLVFTFKLKLINFIYLKLSCGLIIVTGFYYLFFKGWHGGFEQPTTTANSRWNIGDLMMGLYGGLYAYSGWDILNYGTDEIRRPRRNAPLALLSGILIIYFCVNVAFFAVLDIHTMKTSNAVAALFSQRTLGPFSEAIPFLIGVLLVGSLNSNLFCGSRYMYAAARQGQLPSCFSCVNAENESPRSALAVIISFVGDLDSLIGYVMFGFWAQRVFTLCALLTIRYRQIPVHADAIRMPLPCIYFILRYEYEGDQDGSISDTNMRDGSISDTNMRVIKNGVHLRYEYESDQNGVHLRYEYESDQNGVHLRYEYEGDQDGSISDTNMRVIRTWTLASCIYTRHYAKEVNLMEPLLASGTKWGHRFNRGDGLMVEKGTQTEEERATNEIKW</sequence>
<dbReference type="GO" id="GO:0016020">
    <property type="term" value="C:membrane"/>
    <property type="evidence" value="ECO:0007669"/>
    <property type="project" value="UniProtKB-SubCell"/>
</dbReference>
<evidence type="ECO:0000256" key="3">
    <source>
        <dbReference type="ARBA" id="ARBA00022989"/>
    </source>
</evidence>
<evidence type="ECO:0000313" key="7">
    <source>
        <dbReference type="Proteomes" id="UP000050741"/>
    </source>
</evidence>
<reference evidence="8" key="2">
    <citation type="submission" date="2016-06" db="UniProtKB">
        <authorList>
            <consortium name="WormBaseParasite"/>
        </authorList>
    </citation>
    <scope>IDENTIFICATION</scope>
</reference>
<reference evidence="7" key="1">
    <citation type="submission" date="2014-05" db="EMBL/GenBank/DDBJ databases">
        <title>The genome and life-stage specific transcriptomes of Globodera pallida elucidate key aspects of plant parasitism by a cyst nematode.</title>
        <authorList>
            <person name="Cotton J.A."/>
            <person name="Lilley C.J."/>
            <person name="Jones L.M."/>
            <person name="Kikuchi T."/>
            <person name="Reid A.J."/>
            <person name="Thorpe P."/>
            <person name="Tsai I.J."/>
            <person name="Beasley H."/>
            <person name="Blok V."/>
            <person name="Cock P.J.A."/>
            <person name="Van den Akker S.E."/>
            <person name="Holroyd N."/>
            <person name="Hunt M."/>
            <person name="Mantelin S."/>
            <person name="Naghra H."/>
            <person name="Pain A."/>
            <person name="Palomares-Rius J.E."/>
            <person name="Zarowiecki M."/>
            <person name="Berriman M."/>
            <person name="Jones J.T."/>
            <person name="Urwin P.E."/>
        </authorList>
    </citation>
    <scope>NUCLEOTIDE SEQUENCE [LARGE SCALE GENOMIC DNA]</scope>
    <source>
        <strain evidence="7">Lindley</strain>
    </source>
</reference>
<keyword evidence="2 6" id="KW-0812">Transmembrane</keyword>
<feature type="transmembrane region" description="Helical" evidence="6">
    <location>
        <begin position="270"/>
        <end position="291"/>
    </location>
</feature>
<protein>
    <submittedName>
        <fullName evidence="8">G_PROTEIN_RECEP_F1_2 domain-containing protein</fullName>
    </submittedName>
</protein>
<evidence type="ECO:0000256" key="4">
    <source>
        <dbReference type="ARBA" id="ARBA00023136"/>
    </source>
</evidence>
<keyword evidence="7" id="KW-1185">Reference proteome</keyword>
<evidence type="ECO:0000256" key="6">
    <source>
        <dbReference type="SAM" id="Phobius"/>
    </source>
</evidence>
<proteinExistence type="predicted"/>
<dbReference type="Proteomes" id="UP000050741">
    <property type="component" value="Unassembled WGS sequence"/>
</dbReference>
<evidence type="ECO:0000256" key="1">
    <source>
        <dbReference type="ARBA" id="ARBA00004141"/>
    </source>
</evidence>
<feature type="region of interest" description="Disordered" evidence="5">
    <location>
        <begin position="59"/>
        <end position="90"/>
    </location>
</feature>
<evidence type="ECO:0000256" key="2">
    <source>
        <dbReference type="ARBA" id="ARBA00022692"/>
    </source>
</evidence>
<dbReference type="PANTHER" id="PTHR11785">
    <property type="entry name" value="AMINO ACID TRANSPORTER"/>
    <property type="match status" value="1"/>
</dbReference>
<evidence type="ECO:0000256" key="5">
    <source>
        <dbReference type="SAM" id="MobiDB-lite"/>
    </source>
</evidence>